<evidence type="ECO:0000313" key="1">
    <source>
        <dbReference type="EMBL" id="KAJ4434131.1"/>
    </source>
</evidence>
<organism evidence="1 2">
    <name type="scientific">Periplaneta americana</name>
    <name type="common">American cockroach</name>
    <name type="synonym">Blatta americana</name>
    <dbReference type="NCBI Taxonomy" id="6978"/>
    <lineage>
        <taxon>Eukaryota</taxon>
        <taxon>Metazoa</taxon>
        <taxon>Ecdysozoa</taxon>
        <taxon>Arthropoda</taxon>
        <taxon>Hexapoda</taxon>
        <taxon>Insecta</taxon>
        <taxon>Pterygota</taxon>
        <taxon>Neoptera</taxon>
        <taxon>Polyneoptera</taxon>
        <taxon>Dictyoptera</taxon>
        <taxon>Blattodea</taxon>
        <taxon>Blattoidea</taxon>
        <taxon>Blattidae</taxon>
        <taxon>Blattinae</taxon>
        <taxon>Periplaneta</taxon>
    </lineage>
</organism>
<keyword evidence="2" id="KW-1185">Reference proteome</keyword>
<proteinExistence type="predicted"/>
<name>A0ABQ8SK00_PERAM</name>
<comment type="caution">
    <text evidence="1">The sequence shown here is derived from an EMBL/GenBank/DDBJ whole genome shotgun (WGS) entry which is preliminary data.</text>
</comment>
<reference evidence="1 2" key="1">
    <citation type="journal article" date="2022" name="Allergy">
        <title>Genome assembly and annotation of Periplaneta americana reveal a comprehensive cockroach allergen profile.</title>
        <authorList>
            <person name="Wang L."/>
            <person name="Xiong Q."/>
            <person name="Saelim N."/>
            <person name="Wang L."/>
            <person name="Nong W."/>
            <person name="Wan A.T."/>
            <person name="Shi M."/>
            <person name="Liu X."/>
            <person name="Cao Q."/>
            <person name="Hui J.H.L."/>
            <person name="Sookrung N."/>
            <person name="Leung T.F."/>
            <person name="Tungtrongchitr A."/>
            <person name="Tsui S.K.W."/>
        </authorList>
    </citation>
    <scope>NUCLEOTIDE SEQUENCE [LARGE SCALE GENOMIC DNA]</scope>
    <source>
        <strain evidence="1">PWHHKU_190912</strain>
    </source>
</reference>
<sequence length="143" mass="15856">MAGLCEGGNEPAGSLKAICKNEKYGVKPPCAAIRASKRRGMESKRAWICSWGISSTQFVCESTKRQEWMLEDHDEQVADQPYPRHVRWAKCLANVQAREAVISVVLRRRLAQSSPHVAGYCPAEIWDVELPEGGAVPRALKPP</sequence>
<evidence type="ECO:0000313" key="2">
    <source>
        <dbReference type="Proteomes" id="UP001148838"/>
    </source>
</evidence>
<accession>A0ABQ8SK00</accession>
<dbReference type="Proteomes" id="UP001148838">
    <property type="component" value="Unassembled WGS sequence"/>
</dbReference>
<gene>
    <name evidence="1" type="ORF">ANN_16451</name>
</gene>
<dbReference type="EMBL" id="JAJSOF020000027">
    <property type="protein sequence ID" value="KAJ4434131.1"/>
    <property type="molecule type" value="Genomic_DNA"/>
</dbReference>
<protein>
    <submittedName>
        <fullName evidence="1">Uncharacterized protein</fullName>
    </submittedName>
</protein>